<dbReference type="GO" id="GO:0015036">
    <property type="term" value="F:disulfide oxidoreductase activity"/>
    <property type="evidence" value="ECO:0007669"/>
    <property type="project" value="UniProtKB-ARBA"/>
</dbReference>
<dbReference type="PROSITE" id="PS00194">
    <property type="entry name" value="THIOREDOXIN_1"/>
    <property type="match status" value="1"/>
</dbReference>
<dbReference type="GO" id="GO:0030313">
    <property type="term" value="C:cell envelope"/>
    <property type="evidence" value="ECO:0007669"/>
    <property type="project" value="UniProtKB-SubCell"/>
</dbReference>
<feature type="domain" description="Thioredoxin" evidence="5">
    <location>
        <begin position="41"/>
        <end position="183"/>
    </location>
</feature>
<dbReference type="PANTHER" id="PTHR42852:SF17">
    <property type="entry name" value="THIOREDOXIN-LIKE PROTEIN HI_1115"/>
    <property type="match status" value="1"/>
</dbReference>
<dbReference type="GO" id="GO:0017004">
    <property type="term" value="P:cytochrome complex assembly"/>
    <property type="evidence" value="ECO:0007669"/>
    <property type="project" value="UniProtKB-KW"/>
</dbReference>
<feature type="signal peptide" evidence="4">
    <location>
        <begin position="1"/>
        <end position="19"/>
    </location>
</feature>
<dbReference type="Proteomes" id="UP000239736">
    <property type="component" value="Unassembled WGS sequence"/>
</dbReference>
<evidence type="ECO:0000313" key="7">
    <source>
        <dbReference type="Proteomes" id="UP000239736"/>
    </source>
</evidence>
<dbReference type="InterPro" id="IPR036249">
    <property type="entry name" value="Thioredoxin-like_sf"/>
</dbReference>
<evidence type="ECO:0000256" key="4">
    <source>
        <dbReference type="SAM" id="SignalP"/>
    </source>
</evidence>
<keyword evidence="7" id="KW-1185">Reference proteome</keyword>
<name>A0A2S5JGB9_9RHOB</name>
<evidence type="ECO:0000256" key="2">
    <source>
        <dbReference type="ARBA" id="ARBA00022748"/>
    </source>
</evidence>
<dbReference type="RefSeq" id="WP_104071063.1">
    <property type="nucleotide sequence ID" value="NZ_PRDS01000005.1"/>
</dbReference>
<keyword evidence="3" id="KW-0676">Redox-active center</keyword>
<dbReference type="PROSITE" id="PS51352">
    <property type="entry name" value="THIOREDOXIN_2"/>
    <property type="match status" value="1"/>
</dbReference>
<dbReference type="InterPro" id="IPR013740">
    <property type="entry name" value="Redoxin"/>
</dbReference>
<evidence type="ECO:0000259" key="5">
    <source>
        <dbReference type="PROSITE" id="PS51352"/>
    </source>
</evidence>
<dbReference type="OrthoDB" id="9799347at2"/>
<evidence type="ECO:0000313" key="6">
    <source>
        <dbReference type="EMBL" id="PPB80532.1"/>
    </source>
</evidence>
<sequence length="193" mass="20855">MRWFISVVLYTALVLGANAQGADPAAIAQLREGSMRKLTLAESPQPVPQVAFTDAQGRELHLGDWSGKHVLVNFWATWCAPCRKELPALDALNRDLGGETFEVVTIAVGRNPLPAIERLFSELGVEHLPVYLDTRMELARAMGVLGLPVTVILDPQGREIARMTGDAEWDSDSARAIVAALTADADSAVQAPE</sequence>
<reference evidence="6 7" key="1">
    <citation type="submission" date="2018-01" db="EMBL/GenBank/DDBJ databases">
        <title>Genomic Encyclopedia of Archaeal and Bacterial Type Strains, Phase II (KMG-II): from individual species to whole genera.</title>
        <authorList>
            <person name="Goeker M."/>
        </authorList>
    </citation>
    <scope>NUCLEOTIDE SEQUENCE [LARGE SCALE GENOMIC DNA]</scope>
    <source>
        <strain evidence="6 7">DSM 12048</strain>
    </source>
</reference>
<comment type="subcellular location">
    <subcellularLocation>
        <location evidence="1">Cell envelope</location>
    </subcellularLocation>
</comment>
<dbReference type="Pfam" id="PF08534">
    <property type="entry name" value="Redoxin"/>
    <property type="match status" value="1"/>
</dbReference>
<evidence type="ECO:0000256" key="1">
    <source>
        <dbReference type="ARBA" id="ARBA00004196"/>
    </source>
</evidence>
<dbReference type="EMBL" id="PRDS01000005">
    <property type="protein sequence ID" value="PPB80532.1"/>
    <property type="molecule type" value="Genomic_DNA"/>
</dbReference>
<gene>
    <name evidence="6" type="ORF">LV82_01881</name>
</gene>
<feature type="chain" id="PRO_5015639416" evidence="4">
    <location>
        <begin position="20"/>
        <end position="193"/>
    </location>
</feature>
<evidence type="ECO:0000256" key="3">
    <source>
        <dbReference type="ARBA" id="ARBA00023284"/>
    </source>
</evidence>
<dbReference type="GO" id="GO:0016853">
    <property type="term" value="F:isomerase activity"/>
    <property type="evidence" value="ECO:0007669"/>
    <property type="project" value="UniProtKB-KW"/>
</dbReference>
<keyword evidence="2" id="KW-0201">Cytochrome c-type biogenesis</keyword>
<protein>
    <submittedName>
        <fullName evidence="6">Thiol-disulfide isomerase/thioredoxin</fullName>
    </submittedName>
</protein>
<dbReference type="PANTHER" id="PTHR42852">
    <property type="entry name" value="THIOL:DISULFIDE INTERCHANGE PROTEIN DSBE"/>
    <property type="match status" value="1"/>
</dbReference>
<dbReference type="AlphaFoldDB" id="A0A2S5JGB9"/>
<dbReference type="CDD" id="cd02966">
    <property type="entry name" value="TlpA_like_family"/>
    <property type="match status" value="1"/>
</dbReference>
<dbReference type="InterPro" id="IPR050553">
    <property type="entry name" value="Thioredoxin_ResA/DsbE_sf"/>
</dbReference>
<keyword evidence="4" id="KW-0732">Signal</keyword>
<organism evidence="6 7">
    <name type="scientific">Albidovulum inexpectatum</name>
    <dbReference type="NCBI Taxonomy" id="196587"/>
    <lineage>
        <taxon>Bacteria</taxon>
        <taxon>Pseudomonadati</taxon>
        <taxon>Pseudomonadota</taxon>
        <taxon>Alphaproteobacteria</taxon>
        <taxon>Rhodobacterales</taxon>
        <taxon>Paracoccaceae</taxon>
        <taxon>Albidovulum</taxon>
    </lineage>
</organism>
<keyword evidence="6" id="KW-0413">Isomerase</keyword>
<dbReference type="Gene3D" id="3.40.30.10">
    <property type="entry name" value="Glutaredoxin"/>
    <property type="match status" value="1"/>
</dbReference>
<dbReference type="SUPFAM" id="SSF52833">
    <property type="entry name" value="Thioredoxin-like"/>
    <property type="match status" value="1"/>
</dbReference>
<dbReference type="InterPro" id="IPR013766">
    <property type="entry name" value="Thioredoxin_domain"/>
</dbReference>
<dbReference type="InterPro" id="IPR017937">
    <property type="entry name" value="Thioredoxin_CS"/>
</dbReference>
<accession>A0A2S5JGB9</accession>
<proteinExistence type="predicted"/>
<comment type="caution">
    <text evidence="6">The sequence shown here is derived from an EMBL/GenBank/DDBJ whole genome shotgun (WGS) entry which is preliminary data.</text>
</comment>